<feature type="compositionally biased region" description="Basic and acidic residues" evidence="1">
    <location>
        <begin position="1"/>
        <end position="14"/>
    </location>
</feature>
<protein>
    <submittedName>
        <fullName evidence="2">Uncharacterized protein</fullName>
    </submittedName>
</protein>
<evidence type="ECO:0000313" key="3">
    <source>
        <dbReference type="Proteomes" id="UP001144191"/>
    </source>
</evidence>
<reference evidence="2" key="1">
    <citation type="submission" date="2022-07" db="EMBL/GenBank/DDBJ databases">
        <title>Taxonomy of Aspergillus series Nigri: significant species reduction supported by multi-species coalescent approaches.</title>
        <authorList>
            <person name="Bian C."/>
            <person name="Kusuya Y."/>
            <person name="Sklenar F."/>
            <person name="D'hooge E."/>
            <person name="Yaguchi T."/>
            <person name="Takahashi H."/>
            <person name="Hubka V."/>
        </authorList>
    </citation>
    <scope>NUCLEOTIDE SEQUENCE</scope>
    <source>
        <strain evidence="2">IFM 63604</strain>
    </source>
</reference>
<name>A0A9W6AGB1_ASPNG</name>
<comment type="caution">
    <text evidence="2">The sequence shown here is derived from an EMBL/GenBank/DDBJ whole genome shotgun (WGS) entry which is preliminary data.</text>
</comment>
<evidence type="ECO:0000313" key="2">
    <source>
        <dbReference type="EMBL" id="GLA56117.1"/>
    </source>
</evidence>
<evidence type="ECO:0000256" key="1">
    <source>
        <dbReference type="SAM" id="MobiDB-lite"/>
    </source>
</evidence>
<dbReference type="Proteomes" id="UP001144191">
    <property type="component" value="Unassembled WGS sequence"/>
</dbReference>
<organism evidence="2 3">
    <name type="scientific">Aspergillus niger</name>
    <dbReference type="NCBI Taxonomy" id="5061"/>
    <lineage>
        <taxon>Eukaryota</taxon>
        <taxon>Fungi</taxon>
        <taxon>Dikarya</taxon>
        <taxon>Ascomycota</taxon>
        <taxon>Pezizomycotina</taxon>
        <taxon>Eurotiomycetes</taxon>
        <taxon>Eurotiomycetidae</taxon>
        <taxon>Eurotiales</taxon>
        <taxon>Aspergillaceae</taxon>
        <taxon>Aspergillus</taxon>
        <taxon>Aspergillus subgen. Circumdati</taxon>
    </lineage>
</organism>
<dbReference type="AlphaFoldDB" id="A0A9W6AGB1"/>
<dbReference type="EMBL" id="BRPB01000251">
    <property type="protein sequence ID" value="GLA56117.1"/>
    <property type="molecule type" value="Genomic_DNA"/>
</dbReference>
<feature type="region of interest" description="Disordered" evidence="1">
    <location>
        <begin position="1"/>
        <end position="27"/>
    </location>
</feature>
<gene>
    <name evidence="2" type="ORF">AnigIFM63604_004655</name>
</gene>
<sequence>MGTAKSEPRTEKTDTPTNDPTPSHHYAKSIQTELDRCTLMRSSRTYRFLTPGESSEVYKVGFSRSLQIQIEHATCSNNLTYYLEWLGNDEAAEVRGKTSALQVIDTERLESIVTLREQNTLPLIKRNTVLKVGWSSETNIHPQEAPESY</sequence>
<proteinExistence type="predicted"/>
<accession>A0A9W6AGB1</accession>